<comment type="subcellular location">
    <subcellularLocation>
        <location evidence="1">Membrane</location>
    </subcellularLocation>
</comment>
<dbReference type="SMART" id="SM00563">
    <property type="entry name" value="PlsC"/>
    <property type="match status" value="1"/>
</dbReference>
<comment type="caution">
    <text evidence="5">The sequence shown here is derived from an EMBL/GenBank/DDBJ whole genome shotgun (WGS) entry which is preliminary data.</text>
</comment>
<evidence type="ECO:0000256" key="1">
    <source>
        <dbReference type="ARBA" id="ARBA00004370"/>
    </source>
</evidence>
<accession>A0AAW1GSA8</accession>
<dbReference type="AlphaFoldDB" id="A0AAW1GSA8"/>
<name>A0AAW1GSA8_SAPOF</name>
<dbReference type="InterPro" id="IPR002123">
    <property type="entry name" value="Plipid/glycerol_acylTrfase"/>
</dbReference>
<dbReference type="GO" id="GO:0016791">
    <property type="term" value="F:phosphatase activity"/>
    <property type="evidence" value="ECO:0007669"/>
    <property type="project" value="TreeGrafter"/>
</dbReference>
<gene>
    <name evidence="5" type="ORF">RND81_14G145700</name>
</gene>
<feature type="transmembrane region" description="Helical" evidence="3">
    <location>
        <begin position="59"/>
        <end position="81"/>
    </location>
</feature>
<evidence type="ECO:0000256" key="2">
    <source>
        <dbReference type="ARBA" id="ARBA00023136"/>
    </source>
</evidence>
<feature type="domain" description="Phospholipid/glycerol acyltransferase" evidence="4">
    <location>
        <begin position="120"/>
        <end position="221"/>
    </location>
</feature>
<dbReference type="PANTHER" id="PTHR15486:SF62">
    <property type="entry name" value="GLYCEROL-3-PHOSPHATE ACYLTRANSFERASE 2-RELATED"/>
    <property type="match status" value="1"/>
</dbReference>
<evidence type="ECO:0000256" key="3">
    <source>
        <dbReference type="SAM" id="Phobius"/>
    </source>
</evidence>
<evidence type="ECO:0000313" key="5">
    <source>
        <dbReference type="EMBL" id="KAK9665918.1"/>
    </source>
</evidence>
<dbReference type="GO" id="GO:0016020">
    <property type="term" value="C:membrane"/>
    <property type="evidence" value="ECO:0007669"/>
    <property type="project" value="UniProtKB-SubCell"/>
</dbReference>
<keyword evidence="2 3" id="KW-0472">Membrane</keyword>
<keyword evidence="3" id="KW-1133">Transmembrane helix</keyword>
<evidence type="ECO:0000313" key="6">
    <source>
        <dbReference type="Proteomes" id="UP001443914"/>
    </source>
</evidence>
<dbReference type="EMBL" id="JBDFQZ010000014">
    <property type="protein sequence ID" value="KAK9665918.1"/>
    <property type="molecule type" value="Genomic_DNA"/>
</dbReference>
<keyword evidence="3" id="KW-0812">Transmembrane</keyword>
<dbReference type="Proteomes" id="UP001443914">
    <property type="component" value="Unassembled WGS sequence"/>
</dbReference>
<sequence>MFICIYHVIVSYKICPFHTIRDIYLVSKEDKKWRNIPKDKYPKPLIFHDGRLTFKPTPLATLVMFIWLPFGIILCVTRSLIGMLLPYKLSTPIEAFLVAIKKTSSQDHIHTSKPENKNGVLFVCNHKTVLDPVYLSQILITSLVAVTYSISKTTAALAPVRTLNLTRDKAKDTVIMLNALSKGDLVVCPEGTTCREPYLLRFSPLFAEICDEIISVAIECKVSMFHGTTTTWSKSLDPFFVLLNPNPCFYIKFLDKLPKSKTCKGGGFSRLEVANYVQAEIGNALGYECTNFTRKDKYAILAGNDELVNLSKN</sequence>
<dbReference type="Pfam" id="PF01553">
    <property type="entry name" value="Acyltransferase"/>
    <property type="match status" value="1"/>
</dbReference>
<protein>
    <recommendedName>
        <fullName evidence="4">Phospholipid/glycerol acyltransferase domain-containing protein</fullName>
    </recommendedName>
</protein>
<reference evidence="5" key="1">
    <citation type="submission" date="2024-03" db="EMBL/GenBank/DDBJ databases">
        <title>WGS assembly of Saponaria officinalis var. Norfolk2.</title>
        <authorList>
            <person name="Jenkins J."/>
            <person name="Shu S."/>
            <person name="Grimwood J."/>
            <person name="Barry K."/>
            <person name="Goodstein D."/>
            <person name="Schmutz J."/>
            <person name="Leebens-Mack J."/>
            <person name="Osbourn A."/>
        </authorList>
    </citation>
    <scope>NUCLEOTIDE SEQUENCE [LARGE SCALE GENOMIC DNA]</scope>
    <source>
        <strain evidence="5">JIC</strain>
    </source>
</reference>
<dbReference type="SUPFAM" id="SSF69593">
    <property type="entry name" value="Glycerol-3-phosphate (1)-acyltransferase"/>
    <property type="match status" value="1"/>
</dbReference>
<evidence type="ECO:0000259" key="4">
    <source>
        <dbReference type="SMART" id="SM00563"/>
    </source>
</evidence>
<dbReference type="PANTHER" id="PTHR15486">
    <property type="entry name" value="ANCIENT UBIQUITOUS PROTEIN"/>
    <property type="match status" value="1"/>
</dbReference>
<dbReference type="GO" id="GO:0010143">
    <property type="term" value="P:cutin biosynthetic process"/>
    <property type="evidence" value="ECO:0007669"/>
    <property type="project" value="TreeGrafter"/>
</dbReference>
<organism evidence="5 6">
    <name type="scientific">Saponaria officinalis</name>
    <name type="common">Common soapwort</name>
    <name type="synonym">Lychnis saponaria</name>
    <dbReference type="NCBI Taxonomy" id="3572"/>
    <lineage>
        <taxon>Eukaryota</taxon>
        <taxon>Viridiplantae</taxon>
        <taxon>Streptophyta</taxon>
        <taxon>Embryophyta</taxon>
        <taxon>Tracheophyta</taxon>
        <taxon>Spermatophyta</taxon>
        <taxon>Magnoliopsida</taxon>
        <taxon>eudicotyledons</taxon>
        <taxon>Gunneridae</taxon>
        <taxon>Pentapetalae</taxon>
        <taxon>Caryophyllales</taxon>
        <taxon>Caryophyllaceae</taxon>
        <taxon>Caryophylleae</taxon>
        <taxon>Saponaria</taxon>
    </lineage>
</organism>
<keyword evidence="6" id="KW-1185">Reference proteome</keyword>
<proteinExistence type="predicted"/>
<dbReference type="GO" id="GO:0090447">
    <property type="term" value="F:glycerol-3-phosphate 2-O-acyltransferase activity"/>
    <property type="evidence" value="ECO:0007669"/>
    <property type="project" value="TreeGrafter"/>
</dbReference>